<protein>
    <submittedName>
        <fullName evidence="1">SAM-dependent methyltransferase</fullName>
    </submittedName>
</protein>
<keyword evidence="2" id="KW-1185">Reference proteome</keyword>
<dbReference type="PIRSF" id="PIRSF017393">
    <property type="entry name" value="MTase_SAV2177"/>
    <property type="match status" value="1"/>
</dbReference>
<organism evidence="1 2">
    <name type="scientific">Actinomadura craniellae</name>
    <dbReference type="NCBI Taxonomy" id="2231787"/>
    <lineage>
        <taxon>Bacteria</taxon>
        <taxon>Bacillati</taxon>
        <taxon>Actinomycetota</taxon>
        <taxon>Actinomycetes</taxon>
        <taxon>Streptosporangiales</taxon>
        <taxon>Thermomonosporaceae</taxon>
        <taxon>Actinomadura</taxon>
    </lineage>
</organism>
<name>A0A365HC92_9ACTN</name>
<dbReference type="Gene3D" id="3.40.50.150">
    <property type="entry name" value="Vaccinia Virus protein VP39"/>
    <property type="match status" value="1"/>
</dbReference>
<dbReference type="GO" id="GO:0032259">
    <property type="term" value="P:methylation"/>
    <property type="evidence" value="ECO:0007669"/>
    <property type="project" value="UniProtKB-KW"/>
</dbReference>
<dbReference type="EMBL" id="QLYX01000001">
    <property type="protein sequence ID" value="RAY16649.1"/>
    <property type="molecule type" value="Genomic_DNA"/>
</dbReference>
<gene>
    <name evidence="1" type="ORF">DPM19_00210</name>
</gene>
<accession>A0A365HC92</accession>
<dbReference type="GO" id="GO:0008168">
    <property type="term" value="F:methyltransferase activity"/>
    <property type="evidence" value="ECO:0007669"/>
    <property type="project" value="UniProtKB-KW"/>
</dbReference>
<proteinExistence type="predicted"/>
<keyword evidence="1" id="KW-0489">Methyltransferase</keyword>
<sequence length="278" mass="30736">MWWQRWASSQEVVVREPHELPREIDTRLPNNARVCDYVVGGKDNFAADRRAAHRLVNVAPETRRLIPEGHAFRARALRLPLAAGVRQFLDVGCGMPTRRDVHDIVREAAPEAAVAYADLDPMVVSHRQAMSAGPGHRPIAVQADVRAPETIVKHPEIADLLDFGEPVGLLLTGVLHLVGDEDDPWAVVAAFRDALAPGSYLVLSDLTDEFDSPGMSPQAWIDKYLGIPLTLRNRDQLVRYFDGFEVLEPGLVDVLEWRPDGPHRAPTGLLVGGVGVRR</sequence>
<evidence type="ECO:0000313" key="1">
    <source>
        <dbReference type="EMBL" id="RAY16649.1"/>
    </source>
</evidence>
<dbReference type="Proteomes" id="UP000251891">
    <property type="component" value="Unassembled WGS sequence"/>
</dbReference>
<keyword evidence="1" id="KW-0808">Transferase</keyword>
<dbReference type="InterPro" id="IPR006764">
    <property type="entry name" value="SAM_dep_MeTrfase_SAV2177_type"/>
</dbReference>
<dbReference type="AlphaFoldDB" id="A0A365HC92"/>
<dbReference type="SUPFAM" id="SSF53335">
    <property type="entry name" value="S-adenosyl-L-methionine-dependent methyltransferases"/>
    <property type="match status" value="1"/>
</dbReference>
<dbReference type="Pfam" id="PF04672">
    <property type="entry name" value="Methyltransf_19"/>
    <property type="match status" value="1"/>
</dbReference>
<dbReference type="InterPro" id="IPR029063">
    <property type="entry name" value="SAM-dependent_MTases_sf"/>
</dbReference>
<comment type="caution">
    <text evidence="1">The sequence shown here is derived from an EMBL/GenBank/DDBJ whole genome shotgun (WGS) entry which is preliminary data.</text>
</comment>
<reference evidence="1 2" key="1">
    <citation type="submission" date="2018-06" db="EMBL/GenBank/DDBJ databases">
        <title>Actinomadura craniellae sp. nov. isolated from marine sponge Craniella sp.</title>
        <authorList>
            <person name="Li L."/>
            <person name="Xu Q.H."/>
            <person name="Lin H.W."/>
            <person name="Lu Y.H."/>
        </authorList>
    </citation>
    <scope>NUCLEOTIDE SEQUENCE [LARGE SCALE GENOMIC DNA]</scope>
    <source>
        <strain evidence="1 2">LHW63021</strain>
    </source>
</reference>
<evidence type="ECO:0000313" key="2">
    <source>
        <dbReference type="Proteomes" id="UP000251891"/>
    </source>
</evidence>